<evidence type="ECO:0000313" key="2">
    <source>
        <dbReference type="EMBL" id="MFB9779634.1"/>
    </source>
</evidence>
<evidence type="ECO:0008006" key="4">
    <source>
        <dbReference type="Google" id="ProtNLM"/>
    </source>
</evidence>
<accession>A0ABV5XBB9</accession>
<organism evidence="2 3">
    <name type="scientific">Rhodococcus baikonurensis</name>
    <dbReference type="NCBI Taxonomy" id="172041"/>
    <lineage>
        <taxon>Bacteria</taxon>
        <taxon>Bacillati</taxon>
        <taxon>Actinomycetota</taxon>
        <taxon>Actinomycetes</taxon>
        <taxon>Mycobacteriales</taxon>
        <taxon>Nocardiaceae</taxon>
        <taxon>Rhodococcus</taxon>
        <taxon>Rhodococcus erythropolis group</taxon>
    </lineage>
</organism>
<sequence>MGARTINALADGAPTLGGSFATAAFNVGAALGPALGGLAIGVGLSYRATALDERRAGDTSDRHRRSHLVSVAASSVCPRACPRLTRYQDHRAW</sequence>
<evidence type="ECO:0000313" key="3">
    <source>
        <dbReference type="Proteomes" id="UP001589587"/>
    </source>
</evidence>
<keyword evidence="1" id="KW-0812">Transmembrane</keyword>
<dbReference type="RefSeq" id="WP_378374294.1">
    <property type="nucleotide sequence ID" value="NZ_JBHMAS010000006.1"/>
</dbReference>
<keyword evidence="3" id="KW-1185">Reference proteome</keyword>
<name>A0ABV5XBB9_9NOCA</name>
<keyword evidence="1" id="KW-1133">Transmembrane helix</keyword>
<reference evidence="2 3" key="1">
    <citation type="submission" date="2024-09" db="EMBL/GenBank/DDBJ databases">
        <authorList>
            <person name="Sun Q."/>
            <person name="Mori K."/>
        </authorList>
    </citation>
    <scope>NUCLEOTIDE SEQUENCE [LARGE SCALE GENOMIC DNA]</scope>
    <source>
        <strain evidence="2 3">JCM 11411</strain>
    </source>
</reference>
<evidence type="ECO:0000256" key="1">
    <source>
        <dbReference type="SAM" id="Phobius"/>
    </source>
</evidence>
<dbReference type="EMBL" id="JBHMAS010000006">
    <property type="protein sequence ID" value="MFB9779634.1"/>
    <property type="molecule type" value="Genomic_DNA"/>
</dbReference>
<comment type="caution">
    <text evidence="2">The sequence shown here is derived from an EMBL/GenBank/DDBJ whole genome shotgun (WGS) entry which is preliminary data.</text>
</comment>
<protein>
    <recommendedName>
        <fullName evidence="4">Major facilitator superfamily (MFS) profile domain-containing protein</fullName>
    </recommendedName>
</protein>
<feature type="transmembrane region" description="Helical" evidence="1">
    <location>
        <begin position="20"/>
        <end position="46"/>
    </location>
</feature>
<proteinExistence type="predicted"/>
<dbReference type="Proteomes" id="UP001589587">
    <property type="component" value="Unassembled WGS sequence"/>
</dbReference>
<keyword evidence="1" id="KW-0472">Membrane</keyword>
<gene>
    <name evidence="2" type="ORF">ACFFQ6_08065</name>
</gene>